<feature type="transmembrane region" description="Helical" evidence="9">
    <location>
        <begin position="12"/>
        <end position="37"/>
    </location>
</feature>
<dbReference type="Proteomes" id="UP000249590">
    <property type="component" value="Unassembled WGS sequence"/>
</dbReference>
<evidence type="ECO:0000256" key="3">
    <source>
        <dbReference type="ARBA" id="ARBA00022475"/>
    </source>
</evidence>
<dbReference type="EMBL" id="QHHQ01000003">
    <property type="protein sequence ID" value="RAI00848.1"/>
    <property type="molecule type" value="Genomic_DNA"/>
</dbReference>
<evidence type="ECO:0000256" key="9">
    <source>
        <dbReference type="SAM" id="Phobius"/>
    </source>
</evidence>
<feature type="transmembrane region" description="Helical" evidence="9">
    <location>
        <begin position="75"/>
        <end position="93"/>
    </location>
</feature>
<feature type="transmembrane region" description="Helical" evidence="9">
    <location>
        <begin position="105"/>
        <end position="128"/>
    </location>
</feature>
<dbReference type="GO" id="GO:0022857">
    <property type="term" value="F:transmembrane transporter activity"/>
    <property type="evidence" value="ECO:0007669"/>
    <property type="project" value="InterPro"/>
</dbReference>
<dbReference type="InterPro" id="IPR052157">
    <property type="entry name" value="BCAA_transport_permease"/>
</dbReference>
<dbReference type="GO" id="GO:0006865">
    <property type="term" value="P:amino acid transport"/>
    <property type="evidence" value="ECO:0007669"/>
    <property type="project" value="UniProtKB-KW"/>
</dbReference>
<keyword evidence="6 9" id="KW-1133">Transmembrane helix</keyword>
<reference evidence="10 11" key="1">
    <citation type="submission" date="2018-05" db="EMBL/GenBank/DDBJ databases">
        <title>Acuticoccus sediminis sp. nov., isolated from deep-sea sediment of Indian Ocean.</title>
        <authorList>
            <person name="Liu X."/>
            <person name="Lai Q."/>
            <person name="Du Y."/>
            <person name="Sun F."/>
            <person name="Zhang X."/>
            <person name="Wang S."/>
            <person name="Shao Z."/>
        </authorList>
    </citation>
    <scope>NUCLEOTIDE SEQUENCE [LARGE SCALE GENOMIC DNA]</scope>
    <source>
        <strain evidence="10 11">PTG4-2</strain>
    </source>
</reference>
<organism evidence="10 11">
    <name type="scientific">Acuticoccus sediminis</name>
    <dbReference type="NCBI Taxonomy" id="2184697"/>
    <lineage>
        <taxon>Bacteria</taxon>
        <taxon>Pseudomonadati</taxon>
        <taxon>Pseudomonadota</taxon>
        <taxon>Alphaproteobacteria</taxon>
        <taxon>Hyphomicrobiales</taxon>
        <taxon>Amorphaceae</taxon>
        <taxon>Acuticoccus</taxon>
    </lineage>
</organism>
<name>A0A8B2NYH5_9HYPH</name>
<keyword evidence="3" id="KW-1003">Cell membrane</keyword>
<dbReference type="InterPro" id="IPR001851">
    <property type="entry name" value="ABC_transp_permease"/>
</dbReference>
<comment type="subcellular location">
    <subcellularLocation>
        <location evidence="1">Cell membrane</location>
        <topology evidence="1">Multi-pass membrane protein</topology>
    </subcellularLocation>
</comment>
<keyword evidence="4 9" id="KW-0812">Transmembrane</keyword>
<evidence type="ECO:0000313" key="10">
    <source>
        <dbReference type="EMBL" id="RAI00848.1"/>
    </source>
</evidence>
<sequence length="300" mass="31076">MSGFLDSLAYDLFPLVWSGIVTGCLYALGALGLVMIFKCSRVVNFSHGNVAGFAAFLVYGFSSGALMSLSWGTAVLLAVVCVVAIAFLTYALISPLIAESDLTATIATLGVGLIIQGATLLVFGADIVSLDLPVPRFSTSLLGLRITGYDLTVLSVAVVTIGTLFFVIDHTKLGIAFRAISSNPFAAEVCGLNLRRVHVFAWVVAAGLGVVGALLIVPTTFLSATTVAAFMLQAFAAAVVGGFASLPGSLIGGIMIGILMNLFTFYVSPEYSSTFLLVVILAALNVFPNGILATVSGSRV</sequence>
<feature type="transmembrane region" description="Helical" evidence="9">
    <location>
        <begin position="148"/>
        <end position="168"/>
    </location>
</feature>
<dbReference type="RefSeq" id="WP_111347284.1">
    <property type="nucleotide sequence ID" value="NZ_JAIWKD010000008.1"/>
</dbReference>
<dbReference type="CDD" id="cd06582">
    <property type="entry name" value="TM_PBP1_LivH_like"/>
    <property type="match status" value="1"/>
</dbReference>
<feature type="transmembrane region" description="Helical" evidence="9">
    <location>
        <begin position="274"/>
        <end position="295"/>
    </location>
</feature>
<dbReference type="GO" id="GO:0005886">
    <property type="term" value="C:plasma membrane"/>
    <property type="evidence" value="ECO:0007669"/>
    <property type="project" value="UniProtKB-SubCell"/>
</dbReference>
<proteinExistence type="inferred from homology"/>
<keyword evidence="7 9" id="KW-0472">Membrane</keyword>
<keyword evidence="11" id="KW-1185">Reference proteome</keyword>
<dbReference type="Pfam" id="PF02653">
    <property type="entry name" value="BPD_transp_2"/>
    <property type="match status" value="1"/>
</dbReference>
<dbReference type="AlphaFoldDB" id="A0A8B2NYH5"/>
<dbReference type="OrthoDB" id="9779023at2"/>
<evidence type="ECO:0000256" key="8">
    <source>
        <dbReference type="ARBA" id="ARBA00037998"/>
    </source>
</evidence>
<gene>
    <name evidence="10" type="ORF">DLJ53_16570</name>
</gene>
<keyword evidence="2" id="KW-0813">Transport</keyword>
<evidence type="ECO:0000256" key="4">
    <source>
        <dbReference type="ARBA" id="ARBA00022692"/>
    </source>
</evidence>
<feature type="transmembrane region" description="Helical" evidence="9">
    <location>
        <begin position="49"/>
        <end position="69"/>
    </location>
</feature>
<evidence type="ECO:0000313" key="11">
    <source>
        <dbReference type="Proteomes" id="UP000249590"/>
    </source>
</evidence>
<dbReference type="PANTHER" id="PTHR11795:SF450">
    <property type="entry name" value="ABC TRANSPORTER PERMEASE PROTEIN"/>
    <property type="match status" value="1"/>
</dbReference>
<protein>
    <submittedName>
        <fullName evidence="10">Branched-chain amino acid ABC transporter permease</fullName>
    </submittedName>
</protein>
<evidence type="ECO:0000256" key="6">
    <source>
        <dbReference type="ARBA" id="ARBA00022989"/>
    </source>
</evidence>
<evidence type="ECO:0000256" key="2">
    <source>
        <dbReference type="ARBA" id="ARBA00022448"/>
    </source>
</evidence>
<accession>A0A8B2NYH5</accession>
<keyword evidence="5" id="KW-0029">Amino-acid transport</keyword>
<evidence type="ECO:0000256" key="7">
    <source>
        <dbReference type="ARBA" id="ARBA00023136"/>
    </source>
</evidence>
<dbReference type="PANTHER" id="PTHR11795">
    <property type="entry name" value="BRANCHED-CHAIN AMINO ACID TRANSPORT SYSTEM PERMEASE PROTEIN LIVH"/>
    <property type="match status" value="1"/>
</dbReference>
<evidence type="ECO:0000256" key="1">
    <source>
        <dbReference type="ARBA" id="ARBA00004651"/>
    </source>
</evidence>
<feature type="transmembrane region" description="Helical" evidence="9">
    <location>
        <begin position="199"/>
        <end position="217"/>
    </location>
</feature>
<evidence type="ECO:0000256" key="5">
    <source>
        <dbReference type="ARBA" id="ARBA00022970"/>
    </source>
</evidence>
<comment type="similarity">
    <text evidence="8">Belongs to the binding-protein-dependent transport system permease family. LivHM subfamily.</text>
</comment>
<comment type="caution">
    <text evidence="10">The sequence shown here is derived from an EMBL/GenBank/DDBJ whole genome shotgun (WGS) entry which is preliminary data.</text>
</comment>